<proteinExistence type="predicted"/>
<feature type="compositionally biased region" description="Polar residues" evidence="5">
    <location>
        <begin position="15"/>
        <end position="25"/>
    </location>
</feature>
<evidence type="ECO:0000256" key="2">
    <source>
        <dbReference type="ARBA" id="ARBA00022771"/>
    </source>
</evidence>
<dbReference type="PANTHER" id="PTHR23041">
    <property type="entry name" value="RING FINGER DOMAIN-CONTAINING"/>
    <property type="match status" value="1"/>
</dbReference>
<dbReference type="EMBL" id="BDGG01000015">
    <property type="protein sequence ID" value="GAV07761.1"/>
    <property type="molecule type" value="Genomic_DNA"/>
</dbReference>
<dbReference type="OrthoDB" id="6105938at2759"/>
<dbReference type="Proteomes" id="UP000186922">
    <property type="component" value="Unassembled WGS sequence"/>
</dbReference>
<reference evidence="7 8" key="1">
    <citation type="journal article" date="2016" name="Nat. Commun.">
        <title>Extremotolerant tardigrade genome and improved radiotolerance of human cultured cells by tardigrade-unique protein.</title>
        <authorList>
            <person name="Hashimoto T."/>
            <person name="Horikawa D.D."/>
            <person name="Saito Y."/>
            <person name="Kuwahara H."/>
            <person name="Kozuka-Hata H."/>
            <person name="Shin-I T."/>
            <person name="Minakuchi Y."/>
            <person name="Ohishi K."/>
            <person name="Motoyama A."/>
            <person name="Aizu T."/>
            <person name="Enomoto A."/>
            <person name="Kondo K."/>
            <person name="Tanaka S."/>
            <person name="Hara Y."/>
            <person name="Koshikawa S."/>
            <person name="Sagara H."/>
            <person name="Miura T."/>
            <person name="Yokobori S."/>
            <person name="Miyagawa K."/>
            <person name="Suzuki Y."/>
            <person name="Kubo T."/>
            <person name="Oyama M."/>
            <person name="Kohara Y."/>
            <person name="Fujiyama A."/>
            <person name="Arakawa K."/>
            <person name="Katayama T."/>
            <person name="Toyoda A."/>
            <person name="Kunieda T."/>
        </authorList>
    </citation>
    <scope>NUCLEOTIDE SEQUENCE [LARGE SCALE GENOMIC DNA]</scope>
    <source>
        <strain evidence="7 8">YOKOZUNA-1</strain>
    </source>
</reference>
<dbReference type="InterPro" id="IPR047134">
    <property type="entry name" value="RNF4"/>
</dbReference>
<gene>
    <name evidence="7" type="primary">RvY_17566-1</name>
    <name evidence="7" type="synonym">RvY_17566.1</name>
    <name evidence="7" type="ORF">RvY_17566</name>
</gene>
<dbReference type="AlphaFoldDB" id="A0A1D1W2V3"/>
<organism evidence="7 8">
    <name type="scientific">Ramazzottius varieornatus</name>
    <name type="common">Water bear</name>
    <name type="synonym">Tardigrade</name>
    <dbReference type="NCBI Taxonomy" id="947166"/>
    <lineage>
        <taxon>Eukaryota</taxon>
        <taxon>Metazoa</taxon>
        <taxon>Ecdysozoa</taxon>
        <taxon>Tardigrada</taxon>
        <taxon>Eutardigrada</taxon>
        <taxon>Parachela</taxon>
        <taxon>Hypsibioidea</taxon>
        <taxon>Ramazzottiidae</taxon>
        <taxon>Ramazzottius</taxon>
    </lineage>
</organism>
<protein>
    <recommendedName>
        <fullName evidence="6">RING-type domain-containing protein</fullName>
    </recommendedName>
</protein>
<dbReference type="STRING" id="947166.A0A1D1W2V3"/>
<evidence type="ECO:0000313" key="8">
    <source>
        <dbReference type="Proteomes" id="UP000186922"/>
    </source>
</evidence>
<dbReference type="InterPro" id="IPR017907">
    <property type="entry name" value="Znf_RING_CS"/>
</dbReference>
<feature type="region of interest" description="Disordered" evidence="5">
    <location>
        <begin position="1"/>
        <end position="86"/>
    </location>
</feature>
<evidence type="ECO:0000256" key="1">
    <source>
        <dbReference type="ARBA" id="ARBA00022723"/>
    </source>
</evidence>
<name>A0A1D1W2V3_RAMVA</name>
<sequence>MPRTSSAAPVPATTGAEQASQSSDTPVIILEADSPVLNSKTSREEWRARHRKQPGQAIASTSGATATRPKTRSQSSTEAALNDKHTASVEIIEIPDSPEEVVSVSVLKTSSKKRPQQEASKPQPVPAQPAIPEAVYKCPVCLDSNRELKAKGIGLMSIVCGHILCMDCAKEIKTECPTCRKKFKKGQIHPLFI</sequence>
<keyword evidence="1" id="KW-0479">Metal-binding</keyword>
<dbReference type="SMART" id="SM00184">
    <property type="entry name" value="RING"/>
    <property type="match status" value="1"/>
</dbReference>
<feature type="region of interest" description="Disordered" evidence="5">
    <location>
        <begin position="107"/>
        <end position="127"/>
    </location>
</feature>
<evidence type="ECO:0000256" key="3">
    <source>
        <dbReference type="ARBA" id="ARBA00022833"/>
    </source>
</evidence>
<dbReference type="PANTHER" id="PTHR23041:SF78">
    <property type="entry name" value="E3 UBIQUITIN-PROTEIN LIGASE RNF4"/>
    <property type="match status" value="1"/>
</dbReference>
<dbReference type="Gene3D" id="3.30.40.10">
    <property type="entry name" value="Zinc/RING finger domain, C3HC4 (zinc finger)"/>
    <property type="match status" value="1"/>
</dbReference>
<evidence type="ECO:0000256" key="5">
    <source>
        <dbReference type="SAM" id="MobiDB-lite"/>
    </source>
</evidence>
<comment type="caution">
    <text evidence="7">The sequence shown here is derived from an EMBL/GenBank/DDBJ whole genome shotgun (WGS) entry which is preliminary data.</text>
</comment>
<evidence type="ECO:0000259" key="6">
    <source>
        <dbReference type="PROSITE" id="PS50089"/>
    </source>
</evidence>
<evidence type="ECO:0000313" key="7">
    <source>
        <dbReference type="EMBL" id="GAV07761.1"/>
    </source>
</evidence>
<dbReference type="SUPFAM" id="SSF57850">
    <property type="entry name" value="RING/U-box"/>
    <property type="match status" value="1"/>
</dbReference>
<keyword evidence="2 4" id="KW-0863">Zinc-finger</keyword>
<keyword evidence="8" id="KW-1185">Reference proteome</keyword>
<dbReference type="PROSITE" id="PS00518">
    <property type="entry name" value="ZF_RING_1"/>
    <property type="match status" value="1"/>
</dbReference>
<dbReference type="InterPro" id="IPR001841">
    <property type="entry name" value="Znf_RING"/>
</dbReference>
<dbReference type="InterPro" id="IPR013083">
    <property type="entry name" value="Znf_RING/FYVE/PHD"/>
</dbReference>
<feature type="domain" description="RING-type" evidence="6">
    <location>
        <begin position="138"/>
        <end position="180"/>
    </location>
</feature>
<dbReference type="PROSITE" id="PS50089">
    <property type="entry name" value="ZF_RING_2"/>
    <property type="match status" value="1"/>
</dbReference>
<dbReference type="GO" id="GO:0008270">
    <property type="term" value="F:zinc ion binding"/>
    <property type="evidence" value="ECO:0007669"/>
    <property type="project" value="UniProtKB-KW"/>
</dbReference>
<accession>A0A1D1W2V3</accession>
<keyword evidence="3" id="KW-0862">Zinc</keyword>
<evidence type="ECO:0000256" key="4">
    <source>
        <dbReference type="PROSITE-ProRule" id="PRU00175"/>
    </source>
</evidence>